<evidence type="ECO:0000313" key="5">
    <source>
        <dbReference type="EMBL" id="NKI16398.1"/>
    </source>
</evidence>
<proteinExistence type="inferred from homology"/>
<comment type="caution">
    <text evidence="5">The sequence shown here is derived from an EMBL/GenBank/DDBJ whole genome shotgun (WGS) entry which is preliminary data.</text>
</comment>
<accession>A0ABX1GD38</accession>
<comment type="similarity">
    <text evidence="4">Belongs to the enoyl-CoA hydratase/isomerase family.</text>
</comment>
<name>A0ABX1GD38_9GAMM</name>
<sequence length="263" mass="27885">MSETSRPVLLSIDGPIAEITLNRPDSLNAVNVEMAVALRDVVAELGERKDVRVVLLQGAGRVFMAGGDLNYFRAAEDKRAASDALIQPIHDAVAALSALPQIVVASLHGAVAGAGMSLAMIADLAVAEQGTVFNMAYAKVGNSPDCSGSWSLPRIVGLRKALEIALLSDDLSAEEALRLDLINRVADKGNGGLVAREMAERIAAMSPAAMANIKSLMRRSLDTSLEDQLDAEAKAFADTACTRDFSEALDAFFERRKPEFTGS</sequence>
<dbReference type="Pfam" id="PF00378">
    <property type="entry name" value="ECH_1"/>
    <property type="match status" value="1"/>
</dbReference>
<dbReference type="EMBL" id="JAAWWK010000001">
    <property type="protein sequence ID" value="NKI16398.1"/>
    <property type="molecule type" value="Genomic_DNA"/>
</dbReference>
<dbReference type="InterPro" id="IPR001753">
    <property type="entry name" value="Enoyl-CoA_hydra/iso"/>
</dbReference>
<protein>
    <submittedName>
        <fullName evidence="5">Enoyl-CoA hydratase</fullName>
    </submittedName>
</protein>
<reference evidence="5 6" key="1">
    <citation type="submission" date="2020-04" db="EMBL/GenBank/DDBJ databases">
        <authorList>
            <person name="Yoon J."/>
        </authorList>
    </citation>
    <scope>NUCLEOTIDE SEQUENCE [LARGE SCALE GENOMIC DNA]</scope>
    <source>
        <strain evidence="5 6">KMU-166</strain>
    </source>
</reference>
<evidence type="ECO:0000256" key="1">
    <source>
        <dbReference type="ARBA" id="ARBA00004275"/>
    </source>
</evidence>
<dbReference type="PANTHER" id="PTHR43684">
    <property type="match status" value="1"/>
</dbReference>
<organism evidence="5 6">
    <name type="scientific">Spongiibacter thalassae</name>
    <dbReference type="NCBI Taxonomy" id="2721624"/>
    <lineage>
        <taxon>Bacteria</taxon>
        <taxon>Pseudomonadati</taxon>
        <taxon>Pseudomonadota</taxon>
        <taxon>Gammaproteobacteria</taxon>
        <taxon>Cellvibrionales</taxon>
        <taxon>Spongiibacteraceae</taxon>
        <taxon>Spongiibacter</taxon>
    </lineage>
</organism>
<evidence type="ECO:0000256" key="3">
    <source>
        <dbReference type="ARBA" id="ARBA00023235"/>
    </source>
</evidence>
<evidence type="ECO:0000256" key="2">
    <source>
        <dbReference type="ARBA" id="ARBA00023140"/>
    </source>
</evidence>
<keyword evidence="2" id="KW-0576">Peroxisome</keyword>
<dbReference type="PROSITE" id="PS00166">
    <property type="entry name" value="ENOYL_COA_HYDRATASE"/>
    <property type="match status" value="1"/>
</dbReference>
<gene>
    <name evidence="5" type="ORF">HCU74_03085</name>
</gene>
<dbReference type="RefSeq" id="WP_168448921.1">
    <property type="nucleotide sequence ID" value="NZ_JAAWWK010000001.1"/>
</dbReference>
<dbReference type="Proteomes" id="UP000765845">
    <property type="component" value="Unassembled WGS sequence"/>
</dbReference>
<dbReference type="Gene3D" id="3.90.226.10">
    <property type="entry name" value="2-enoyl-CoA Hydratase, Chain A, domain 1"/>
    <property type="match status" value="1"/>
</dbReference>
<dbReference type="SUPFAM" id="SSF52096">
    <property type="entry name" value="ClpP/crotonase"/>
    <property type="match status" value="1"/>
</dbReference>
<dbReference type="CDD" id="cd06558">
    <property type="entry name" value="crotonase-like"/>
    <property type="match status" value="1"/>
</dbReference>
<comment type="subcellular location">
    <subcellularLocation>
        <location evidence="1">Peroxisome</location>
    </subcellularLocation>
</comment>
<dbReference type="PANTHER" id="PTHR43684:SF1">
    <property type="entry name" value="ENOYL-COA DELTA ISOMERASE 2"/>
    <property type="match status" value="1"/>
</dbReference>
<dbReference type="InterPro" id="IPR051053">
    <property type="entry name" value="ECH/Chromodomain_protein"/>
</dbReference>
<keyword evidence="3" id="KW-0413">Isomerase</keyword>
<evidence type="ECO:0000313" key="6">
    <source>
        <dbReference type="Proteomes" id="UP000765845"/>
    </source>
</evidence>
<evidence type="ECO:0000256" key="4">
    <source>
        <dbReference type="RuleBase" id="RU003707"/>
    </source>
</evidence>
<dbReference type="InterPro" id="IPR018376">
    <property type="entry name" value="Enoyl-CoA_hyd/isom_CS"/>
</dbReference>
<keyword evidence="6" id="KW-1185">Reference proteome</keyword>
<dbReference type="InterPro" id="IPR029045">
    <property type="entry name" value="ClpP/crotonase-like_dom_sf"/>
</dbReference>